<dbReference type="EMBL" id="BARW01007666">
    <property type="protein sequence ID" value="GAI74703.1"/>
    <property type="molecule type" value="Genomic_DNA"/>
</dbReference>
<proteinExistence type="predicted"/>
<name>X1R2D3_9ZZZZ</name>
<accession>X1R2D3</accession>
<sequence length="68" mass="7771">MKKPMIKIEDKEEPLYFCDAISGVTIGAEYAGKVVGTRKSQTWRPLSLFERIKHILGLSIKNLEMMDD</sequence>
<reference evidence="1" key="1">
    <citation type="journal article" date="2014" name="Front. Microbiol.">
        <title>High frequency of phylogenetically diverse reductive dehalogenase-homologous genes in deep subseafloor sedimentary metagenomes.</title>
        <authorList>
            <person name="Kawai M."/>
            <person name="Futagami T."/>
            <person name="Toyoda A."/>
            <person name="Takaki Y."/>
            <person name="Nishi S."/>
            <person name="Hori S."/>
            <person name="Arai W."/>
            <person name="Tsubouchi T."/>
            <person name="Morono Y."/>
            <person name="Uchiyama I."/>
            <person name="Ito T."/>
            <person name="Fujiyama A."/>
            <person name="Inagaki F."/>
            <person name="Takami H."/>
        </authorList>
    </citation>
    <scope>NUCLEOTIDE SEQUENCE</scope>
    <source>
        <strain evidence="1">Expedition CK06-06</strain>
    </source>
</reference>
<organism evidence="1">
    <name type="scientific">marine sediment metagenome</name>
    <dbReference type="NCBI Taxonomy" id="412755"/>
    <lineage>
        <taxon>unclassified sequences</taxon>
        <taxon>metagenomes</taxon>
        <taxon>ecological metagenomes</taxon>
    </lineage>
</organism>
<comment type="caution">
    <text evidence="1">The sequence shown here is derived from an EMBL/GenBank/DDBJ whole genome shotgun (WGS) entry which is preliminary data.</text>
</comment>
<dbReference type="AlphaFoldDB" id="X1R2D3"/>
<gene>
    <name evidence="1" type="ORF">S12H4_15894</name>
</gene>
<protein>
    <submittedName>
        <fullName evidence="1">Uncharacterized protein</fullName>
    </submittedName>
</protein>
<evidence type="ECO:0000313" key="1">
    <source>
        <dbReference type="EMBL" id="GAI74703.1"/>
    </source>
</evidence>